<reference evidence="7 8" key="1">
    <citation type="submission" date="2018-01" db="EMBL/GenBank/DDBJ databases">
        <title>Complete genome sequence of Flavivirga eckloniae ECD14 isolated from seaweed Ecklonia cava.</title>
        <authorList>
            <person name="Lee J.H."/>
            <person name="Baik K.S."/>
            <person name="Seong C.N."/>
        </authorList>
    </citation>
    <scope>NUCLEOTIDE SEQUENCE [LARGE SCALE GENOMIC DNA]</scope>
    <source>
        <strain evidence="7 8">ECD14</strain>
    </source>
</reference>
<dbReference type="Gene3D" id="1.10.10.10">
    <property type="entry name" value="Winged helix-like DNA-binding domain superfamily/Winged helix DNA-binding domain"/>
    <property type="match status" value="1"/>
</dbReference>
<dbReference type="NCBIfam" id="TIGR02985">
    <property type="entry name" value="Sig70_bacteroi1"/>
    <property type="match status" value="1"/>
</dbReference>
<dbReference type="OrthoDB" id="1493347at2"/>
<comment type="similarity">
    <text evidence="1">Belongs to the sigma-70 factor family. ECF subfamily.</text>
</comment>
<feature type="domain" description="RNA polymerase sigma factor 70 region 4 type 2" evidence="6">
    <location>
        <begin position="115"/>
        <end position="166"/>
    </location>
</feature>
<keyword evidence="8" id="KW-1185">Reference proteome</keyword>
<dbReference type="GO" id="GO:0006352">
    <property type="term" value="P:DNA-templated transcription initiation"/>
    <property type="evidence" value="ECO:0007669"/>
    <property type="project" value="InterPro"/>
</dbReference>
<evidence type="ECO:0000256" key="1">
    <source>
        <dbReference type="ARBA" id="ARBA00010641"/>
    </source>
</evidence>
<dbReference type="SUPFAM" id="SSF88659">
    <property type="entry name" value="Sigma3 and sigma4 domains of RNA polymerase sigma factors"/>
    <property type="match status" value="1"/>
</dbReference>
<gene>
    <name evidence="7" type="ORF">C1H87_09005</name>
</gene>
<dbReference type="PANTHER" id="PTHR43133:SF46">
    <property type="entry name" value="RNA POLYMERASE SIGMA-70 FACTOR ECF SUBFAMILY"/>
    <property type="match status" value="1"/>
</dbReference>
<dbReference type="Proteomes" id="UP000235826">
    <property type="component" value="Chromosome"/>
</dbReference>
<dbReference type="InterPro" id="IPR013249">
    <property type="entry name" value="RNA_pol_sigma70_r4_t2"/>
</dbReference>
<dbReference type="Pfam" id="PF08281">
    <property type="entry name" value="Sigma70_r4_2"/>
    <property type="match status" value="1"/>
</dbReference>
<evidence type="ECO:0000256" key="4">
    <source>
        <dbReference type="ARBA" id="ARBA00023163"/>
    </source>
</evidence>
<evidence type="ECO:0000259" key="6">
    <source>
        <dbReference type="Pfam" id="PF08281"/>
    </source>
</evidence>
<dbReference type="GO" id="GO:0003677">
    <property type="term" value="F:DNA binding"/>
    <property type="evidence" value="ECO:0007669"/>
    <property type="project" value="InterPro"/>
</dbReference>
<dbReference type="Gene3D" id="1.10.1740.10">
    <property type="match status" value="1"/>
</dbReference>
<dbReference type="InterPro" id="IPR013324">
    <property type="entry name" value="RNA_pol_sigma_r3/r4-like"/>
</dbReference>
<accession>A0A2K9PP32</accession>
<proteinExistence type="inferred from homology"/>
<evidence type="ECO:0000256" key="3">
    <source>
        <dbReference type="ARBA" id="ARBA00023082"/>
    </source>
</evidence>
<dbReference type="NCBIfam" id="TIGR02937">
    <property type="entry name" value="sigma70-ECF"/>
    <property type="match status" value="1"/>
</dbReference>
<dbReference type="AlphaFoldDB" id="A0A2K9PP32"/>
<feature type="domain" description="RNA polymerase sigma-70 region 2" evidence="5">
    <location>
        <begin position="19"/>
        <end position="83"/>
    </location>
</feature>
<evidence type="ECO:0000313" key="7">
    <source>
        <dbReference type="EMBL" id="AUP78831.1"/>
    </source>
</evidence>
<dbReference type="EMBL" id="CP025791">
    <property type="protein sequence ID" value="AUP78831.1"/>
    <property type="molecule type" value="Genomic_DNA"/>
</dbReference>
<dbReference type="InterPro" id="IPR007627">
    <property type="entry name" value="RNA_pol_sigma70_r2"/>
</dbReference>
<dbReference type="KEGG" id="fek:C1H87_09005"/>
<evidence type="ECO:0000256" key="2">
    <source>
        <dbReference type="ARBA" id="ARBA00023015"/>
    </source>
</evidence>
<dbReference type="GO" id="GO:0016987">
    <property type="term" value="F:sigma factor activity"/>
    <property type="evidence" value="ECO:0007669"/>
    <property type="project" value="UniProtKB-KW"/>
</dbReference>
<dbReference type="SUPFAM" id="SSF88946">
    <property type="entry name" value="Sigma2 domain of RNA polymerase sigma factors"/>
    <property type="match status" value="1"/>
</dbReference>
<name>A0A2K9PP32_9FLAO</name>
<dbReference type="Pfam" id="PF04542">
    <property type="entry name" value="Sigma70_r2"/>
    <property type="match status" value="1"/>
</dbReference>
<dbReference type="InterPro" id="IPR013325">
    <property type="entry name" value="RNA_pol_sigma_r2"/>
</dbReference>
<keyword evidence="2" id="KW-0805">Transcription regulation</keyword>
<evidence type="ECO:0000313" key="8">
    <source>
        <dbReference type="Proteomes" id="UP000235826"/>
    </source>
</evidence>
<dbReference type="RefSeq" id="WP_102755486.1">
    <property type="nucleotide sequence ID" value="NZ_CP025791.1"/>
</dbReference>
<sequence>MKESVARLKKDDKEIFKYLFNQYYKSLVGYITTYTRSQSDSEDIVQYSYTKLWENRKQLKGNISPKNYLYTIAHNRYIDLYRKSIRDNDLLQELRQENLRNRIEEDDEFLKKRIEKLKKIIDLLPPRCKEILYLSRQRGLEYKEIGNILNISSRTVEEQIRIAFKKIREAFENEQLLLFLLYYNTEEIFNRK</sequence>
<dbReference type="InterPro" id="IPR014327">
    <property type="entry name" value="RNA_pol_sigma70_bacteroid"/>
</dbReference>
<dbReference type="InterPro" id="IPR039425">
    <property type="entry name" value="RNA_pol_sigma-70-like"/>
</dbReference>
<protein>
    <submittedName>
        <fullName evidence="7">RNA polymerase sigma-70 factor</fullName>
    </submittedName>
</protein>
<dbReference type="InterPro" id="IPR014284">
    <property type="entry name" value="RNA_pol_sigma-70_dom"/>
</dbReference>
<organism evidence="7 8">
    <name type="scientific">Flavivirga eckloniae</name>
    <dbReference type="NCBI Taxonomy" id="1803846"/>
    <lineage>
        <taxon>Bacteria</taxon>
        <taxon>Pseudomonadati</taxon>
        <taxon>Bacteroidota</taxon>
        <taxon>Flavobacteriia</taxon>
        <taxon>Flavobacteriales</taxon>
        <taxon>Flavobacteriaceae</taxon>
        <taxon>Flavivirga</taxon>
    </lineage>
</organism>
<keyword evidence="3" id="KW-0731">Sigma factor</keyword>
<evidence type="ECO:0000259" key="5">
    <source>
        <dbReference type="Pfam" id="PF04542"/>
    </source>
</evidence>
<keyword evidence="4" id="KW-0804">Transcription</keyword>
<dbReference type="InterPro" id="IPR036388">
    <property type="entry name" value="WH-like_DNA-bd_sf"/>
</dbReference>
<dbReference type="PANTHER" id="PTHR43133">
    <property type="entry name" value="RNA POLYMERASE ECF-TYPE SIGMA FACTO"/>
    <property type="match status" value="1"/>
</dbReference>